<evidence type="ECO:0000313" key="1">
    <source>
        <dbReference type="EMBL" id="KAJ2891572.1"/>
    </source>
</evidence>
<reference evidence="1" key="1">
    <citation type="submission" date="2022-07" db="EMBL/GenBank/DDBJ databases">
        <title>Phylogenomic reconstructions and comparative analyses of Kickxellomycotina fungi.</title>
        <authorList>
            <person name="Reynolds N.K."/>
            <person name="Stajich J.E."/>
            <person name="Barry K."/>
            <person name="Grigoriev I.V."/>
            <person name="Crous P."/>
            <person name="Smith M.E."/>
        </authorList>
    </citation>
    <scope>NUCLEOTIDE SEQUENCE</scope>
    <source>
        <strain evidence="1">CBS 190363</strain>
    </source>
</reference>
<accession>A0ACC1M1V5</accession>
<comment type="caution">
    <text evidence="1">The sequence shown here is derived from an EMBL/GenBank/DDBJ whole genome shotgun (WGS) entry which is preliminary data.</text>
</comment>
<dbReference type="Proteomes" id="UP001139981">
    <property type="component" value="Unassembled WGS sequence"/>
</dbReference>
<proteinExistence type="predicted"/>
<dbReference type="EMBL" id="JANBVB010000952">
    <property type="protein sequence ID" value="KAJ2891572.1"/>
    <property type="molecule type" value="Genomic_DNA"/>
</dbReference>
<evidence type="ECO:0000313" key="2">
    <source>
        <dbReference type="Proteomes" id="UP001139981"/>
    </source>
</evidence>
<sequence length="301" mass="33115">MNFTIIISLLFFALLALGGERTIPLADSNDEALRELLVRWGRYAGAAYSEFEQWSTGCAACQASEDMRQTVLNATWSTSLPAFSRGFIGVSPLRREVIVSFRGTTHIMDVLTDSQMAQAPWPIPESRVHLGFLLAYMSARHTVQTALQRLLVSTAEDYDVVFVGHSLGAAQAVLAYVDFCMKDEGGCRRARLVTFGAPRVGNRRFAQLVNSLESASMSLRVVHGSDIVPQLPLPRGQYVHGDCEVWVKGEGEKDEGSELIVCNPSPEGGAEEDAACSGSTHMWQWSVQDHLEYPGIKIEVF</sequence>
<name>A0ACC1M1V5_9FUNG</name>
<keyword evidence="2" id="KW-1185">Reference proteome</keyword>
<gene>
    <name evidence="1" type="ORF">IWW38_003561</name>
</gene>
<organism evidence="1 2">
    <name type="scientific">Coemansia aciculifera</name>
    <dbReference type="NCBI Taxonomy" id="417176"/>
    <lineage>
        <taxon>Eukaryota</taxon>
        <taxon>Fungi</taxon>
        <taxon>Fungi incertae sedis</taxon>
        <taxon>Zoopagomycota</taxon>
        <taxon>Kickxellomycotina</taxon>
        <taxon>Kickxellomycetes</taxon>
        <taxon>Kickxellales</taxon>
        <taxon>Kickxellaceae</taxon>
        <taxon>Coemansia</taxon>
    </lineage>
</organism>
<protein>
    <submittedName>
        <fullName evidence="1">Uncharacterized protein</fullName>
    </submittedName>
</protein>